<comment type="caution">
    <text evidence="6">The sequence shown here is derived from an EMBL/GenBank/DDBJ whole genome shotgun (WGS) entry which is preliminary data.</text>
</comment>
<dbReference type="InterPro" id="IPR011250">
    <property type="entry name" value="OMP/PagP_B-barrel"/>
</dbReference>
<proteinExistence type="predicted"/>
<evidence type="ECO:0000256" key="3">
    <source>
        <dbReference type="SAM" id="MobiDB-lite"/>
    </source>
</evidence>
<dbReference type="RefSeq" id="WP_188707826.1">
    <property type="nucleotide sequence ID" value="NZ_BMIG01000004.1"/>
</dbReference>
<evidence type="ECO:0000313" key="6">
    <source>
        <dbReference type="EMBL" id="GGA95685.1"/>
    </source>
</evidence>
<gene>
    <name evidence="6" type="ORF">GCM10011496_16050</name>
</gene>
<dbReference type="Proteomes" id="UP000620596">
    <property type="component" value="Unassembled WGS sequence"/>
</dbReference>
<feature type="domain" description="Outer membrane protein beta-barrel" evidence="5">
    <location>
        <begin position="17"/>
        <end position="220"/>
    </location>
</feature>
<comment type="subcellular location">
    <subcellularLocation>
        <location evidence="1">Cell outer membrane</location>
    </subcellularLocation>
</comment>
<evidence type="ECO:0000256" key="1">
    <source>
        <dbReference type="ARBA" id="ARBA00004442"/>
    </source>
</evidence>
<evidence type="ECO:0000256" key="4">
    <source>
        <dbReference type="SAM" id="SignalP"/>
    </source>
</evidence>
<evidence type="ECO:0000259" key="5">
    <source>
        <dbReference type="Pfam" id="PF13505"/>
    </source>
</evidence>
<dbReference type="SUPFAM" id="SSF56925">
    <property type="entry name" value="OMPA-like"/>
    <property type="match status" value="1"/>
</dbReference>
<protein>
    <recommendedName>
        <fullName evidence="5">Outer membrane protein beta-barrel domain-containing protein</fullName>
    </recommendedName>
</protein>
<dbReference type="AlphaFoldDB" id="A0A916WFI4"/>
<keyword evidence="2 4" id="KW-0732">Signal</keyword>
<accession>A0A916WFI4</accession>
<keyword evidence="7" id="KW-1185">Reference proteome</keyword>
<evidence type="ECO:0000256" key="2">
    <source>
        <dbReference type="ARBA" id="ARBA00022729"/>
    </source>
</evidence>
<reference evidence="6" key="2">
    <citation type="submission" date="2020-09" db="EMBL/GenBank/DDBJ databases">
        <authorList>
            <person name="Sun Q."/>
            <person name="Zhou Y."/>
        </authorList>
    </citation>
    <scope>NUCLEOTIDE SEQUENCE</scope>
    <source>
        <strain evidence="6">CGMCC 1.15322</strain>
    </source>
</reference>
<dbReference type="Pfam" id="PF13505">
    <property type="entry name" value="OMP_b-brl"/>
    <property type="match status" value="1"/>
</dbReference>
<feature type="region of interest" description="Disordered" evidence="3">
    <location>
        <begin position="260"/>
        <end position="280"/>
    </location>
</feature>
<sequence length="280" mass="29680">MTASKFPAARRGLGLIALAVLGTVSSSWAIAQDETTGPYIGGNVGRTRADFDNGSINRTLAGQGLAVRSSTEDNSGTGYKLFGGYQLNRNFAVEGGYFDLGKSSYTYSTFPVGTFNGETRVRGLNLDLVGMLPVSDRFSVFGRIGAAYAQSRANLTSTGAVPVNTNSRRNDTNVKVGLGMQYALTEALALRAELERYRINDPVRNRGHIDMASVGLVYRFGPKAQTPVAQVYVPPAPAPVLAPAPVYVAPPPPPPVVVAPAPAPQPAYEPPVRPARQGRN</sequence>
<feature type="chain" id="PRO_5037530032" description="Outer membrane protein beta-barrel domain-containing protein" evidence="4">
    <location>
        <begin position="32"/>
        <end position="280"/>
    </location>
</feature>
<reference evidence="6" key="1">
    <citation type="journal article" date="2014" name="Int. J. Syst. Evol. Microbiol.">
        <title>Complete genome sequence of Corynebacterium casei LMG S-19264T (=DSM 44701T), isolated from a smear-ripened cheese.</title>
        <authorList>
            <consortium name="US DOE Joint Genome Institute (JGI-PGF)"/>
            <person name="Walter F."/>
            <person name="Albersmeier A."/>
            <person name="Kalinowski J."/>
            <person name="Ruckert C."/>
        </authorList>
    </citation>
    <scope>NUCLEOTIDE SEQUENCE</scope>
    <source>
        <strain evidence="6">CGMCC 1.15322</strain>
    </source>
</reference>
<dbReference type="GO" id="GO:0009279">
    <property type="term" value="C:cell outer membrane"/>
    <property type="evidence" value="ECO:0007669"/>
    <property type="project" value="UniProtKB-SubCell"/>
</dbReference>
<dbReference type="InterPro" id="IPR027385">
    <property type="entry name" value="Beta-barrel_OMP"/>
</dbReference>
<dbReference type="Gene3D" id="2.40.160.20">
    <property type="match status" value="1"/>
</dbReference>
<feature type="signal peptide" evidence="4">
    <location>
        <begin position="1"/>
        <end position="31"/>
    </location>
</feature>
<feature type="compositionally biased region" description="Pro residues" evidence="3">
    <location>
        <begin position="260"/>
        <end position="273"/>
    </location>
</feature>
<evidence type="ECO:0000313" key="7">
    <source>
        <dbReference type="Proteomes" id="UP000620596"/>
    </source>
</evidence>
<dbReference type="EMBL" id="BMIG01000004">
    <property type="protein sequence ID" value="GGA95685.1"/>
    <property type="molecule type" value="Genomic_DNA"/>
</dbReference>
<name>A0A916WFI4_9BURK</name>
<organism evidence="6 7">
    <name type="scientific">Polaromonas eurypsychrophila</name>
    <dbReference type="NCBI Taxonomy" id="1614635"/>
    <lineage>
        <taxon>Bacteria</taxon>
        <taxon>Pseudomonadati</taxon>
        <taxon>Pseudomonadota</taxon>
        <taxon>Betaproteobacteria</taxon>
        <taxon>Burkholderiales</taxon>
        <taxon>Comamonadaceae</taxon>
        <taxon>Polaromonas</taxon>
    </lineage>
</organism>